<name>A0A2S5VT39_9MICO</name>
<dbReference type="RefSeq" id="WP_104290690.1">
    <property type="nucleotide sequence ID" value="NZ_PSXY01000018.1"/>
</dbReference>
<dbReference type="InterPro" id="IPR000600">
    <property type="entry name" value="ROK"/>
</dbReference>
<evidence type="ECO:0000313" key="2">
    <source>
        <dbReference type="EMBL" id="PPF66645.1"/>
    </source>
</evidence>
<comment type="similarity">
    <text evidence="1">Belongs to the ROK (NagC/XylR) family.</text>
</comment>
<evidence type="ECO:0000256" key="1">
    <source>
        <dbReference type="ARBA" id="ARBA00006479"/>
    </source>
</evidence>
<accession>A0A2S5VT39</accession>
<dbReference type="Gene3D" id="1.10.10.10">
    <property type="entry name" value="Winged helix-like DNA-binding domain superfamily/Winged helix DNA-binding domain"/>
    <property type="match status" value="1"/>
</dbReference>
<dbReference type="PANTHER" id="PTHR18964:SF173">
    <property type="entry name" value="GLUCOKINASE"/>
    <property type="match status" value="1"/>
</dbReference>
<dbReference type="InterPro" id="IPR036388">
    <property type="entry name" value="WH-like_DNA-bd_sf"/>
</dbReference>
<evidence type="ECO:0000313" key="3">
    <source>
        <dbReference type="Proteomes" id="UP000239241"/>
    </source>
</evidence>
<comment type="caution">
    <text evidence="2">The sequence shown here is derived from an EMBL/GenBank/DDBJ whole genome shotgun (WGS) entry which is preliminary data.</text>
</comment>
<dbReference type="Proteomes" id="UP000239241">
    <property type="component" value="Unassembled WGS sequence"/>
</dbReference>
<protein>
    <submittedName>
        <fullName evidence="2">ROK family transcriptional regulator</fullName>
    </submittedName>
</protein>
<proteinExistence type="inferred from homology"/>
<dbReference type="Gene3D" id="3.30.420.40">
    <property type="match status" value="2"/>
</dbReference>
<dbReference type="Pfam" id="PF00480">
    <property type="entry name" value="ROK"/>
    <property type="match status" value="1"/>
</dbReference>
<organism evidence="2 3">
    <name type="scientific">Clavibacter michiganensis</name>
    <dbReference type="NCBI Taxonomy" id="28447"/>
    <lineage>
        <taxon>Bacteria</taxon>
        <taxon>Bacillati</taxon>
        <taxon>Actinomycetota</taxon>
        <taxon>Actinomycetes</taxon>
        <taxon>Micrococcales</taxon>
        <taxon>Microbacteriaceae</taxon>
        <taxon>Clavibacter</taxon>
    </lineage>
</organism>
<dbReference type="InterPro" id="IPR036390">
    <property type="entry name" value="WH_DNA-bd_sf"/>
</dbReference>
<sequence>MARREATPAAPGSRALVVDLIRSSGPISRVELTAATGLTQPAISMIVRKLLTDGIIRQTGSASSGGKPRQLLEINARARIGIGIQLGFESITFVATDTSGGIIARQQVDGAAVEPPDEVTQRIVAGYEDFVRGTGIDRGTIAGVAVVAPGPIDQAAGRVLGPPTLQHWRDFPLRERLGAGMGVPILVDNDAAAAAVGEYWSRAVSRNRTFGSIYIGTGIGAGIMLDGALLRGASSNAVEVGHISVVPGGRACFCGNRGCLERYAAPLVVVEDARTDAAAFASLDLSFRPEDQGRDFDVLSLAAVNGHPAALALAERAAEHLAEAAVTLVNLFDLDELVLTGPGVAIAGSIYTRTIRACLEERRFARRAHPLDVSLSSNPRDAAAIGASSLVLQSTLSPGHGPVLQQPGLVVA</sequence>
<dbReference type="AlphaFoldDB" id="A0A2S5VT39"/>
<dbReference type="PANTHER" id="PTHR18964">
    <property type="entry name" value="ROK (REPRESSOR, ORF, KINASE) FAMILY"/>
    <property type="match status" value="1"/>
</dbReference>
<dbReference type="SUPFAM" id="SSF53067">
    <property type="entry name" value="Actin-like ATPase domain"/>
    <property type="match status" value="1"/>
</dbReference>
<gene>
    <name evidence="2" type="ORF">C5E16_11015</name>
</gene>
<dbReference type="SUPFAM" id="SSF46785">
    <property type="entry name" value="Winged helix' DNA-binding domain"/>
    <property type="match status" value="1"/>
</dbReference>
<dbReference type="EMBL" id="PSXY01000018">
    <property type="protein sequence ID" value="PPF66645.1"/>
    <property type="molecule type" value="Genomic_DNA"/>
</dbReference>
<dbReference type="InterPro" id="IPR043129">
    <property type="entry name" value="ATPase_NBD"/>
</dbReference>
<reference evidence="2 3" key="1">
    <citation type="submission" date="2018-02" db="EMBL/GenBank/DDBJ databases">
        <title>Bacteriophage NCPPB3778 and a type I-E CRISPR drive the evolution of the US Biological Select Agent, Rathayibacter toxicus.</title>
        <authorList>
            <person name="Davis E.W.II."/>
            <person name="Tabima J.F."/>
            <person name="Weisberg A.J."/>
            <person name="Lopes L.D."/>
            <person name="Wiseman M.S."/>
            <person name="Wiseman M.S."/>
            <person name="Pupko T."/>
            <person name="Belcher M.S."/>
            <person name="Sechler A.J."/>
            <person name="Tancos M.A."/>
            <person name="Schroeder B.K."/>
            <person name="Murray T.D."/>
            <person name="Luster D.G."/>
            <person name="Schneider W.L."/>
            <person name="Rogers E."/>
            <person name="Andreote F.D."/>
            <person name="Grunwald N.J."/>
            <person name="Putnam M.L."/>
            <person name="Chang J.H."/>
        </authorList>
    </citation>
    <scope>NUCLEOTIDE SEQUENCE [LARGE SCALE GENOMIC DNA]</scope>
    <source>
        <strain evidence="2 3">AY1B3</strain>
    </source>
</reference>